<dbReference type="GO" id="GO:0006123">
    <property type="term" value="P:mitochondrial electron transport, cytochrome c to oxygen"/>
    <property type="evidence" value="ECO:0007669"/>
    <property type="project" value="InterPro"/>
</dbReference>
<evidence type="ECO:0000256" key="1">
    <source>
        <dbReference type="ARBA" id="ARBA00022723"/>
    </source>
</evidence>
<dbReference type="Proteomes" id="UP000054359">
    <property type="component" value="Unassembled WGS sequence"/>
</dbReference>
<evidence type="ECO:0000256" key="2">
    <source>
        <dbReference type="ARBA" id="ARBA00022833"/>
    </source>
</evidence>
<dbReference type="InterPro" id="IPR002124">
    <property type="entry name" value="Cyt_c_oxidase_su5b"/>
</dbReference>
<feature type="binding site" evidence="3">
    <location>
        <position position="109"/>
    </location>
    <ligand>
        <name>Zn(2+)</name>
        <dbReference type="ChEBI" id="CHEBI:29105"/>
    </ligand>
</feature>
<dbReference type="OrthoDB" id="10249250at2759"/>
<dbReference type="GO" id="GO:0005740">
    <property type="term" value="C:mitochondrial envelope"/>
    <property type="evidence" value="ECO:0007669"/>
    <property type="project" value="InterPro"/>
</dbReference>
<protein>
    <submittedName>
        <fullName evidence="5">Cytochrome c oxidase subunit 5B, mitochondrial</fullName>
    </submittedName>
</protein>
<keyword evidence="2 3" id="KW-0862">Zinc</keyword>
<dbReference type="FunFam" id="2.60.11.10:FF:000004">
    <property type="entry name" value="Cytochrome c oxidase subunit 5B"/>
    <property type="match status" value="1"/>
</dbReference>
<feature type="modified residue" description="N6-acetyllysine" evidence="4">
    <location>
        <position position="114"/>
    </location>
</feature>
<dbReference type="PANTHER" id="PTHR10122:SF0">
    <property type="entry name" value="CYTOCHROME C OXIDASE SUBUNIT 5B, ISOFORM A-RELATED"/>
    <property type="match status" value="1"/>
</dbReference>
<evidence type="ECO:0000256" key="3">
    <source>
        <dbReference type="PIRSR" id="PIRSR602124-1"/>
    </source>
</evidence>
<dbReference type="SUPFAM" id="SSF57802">
    <property type="entry name" value="Rubredoxin-like"/>
    <property type="match status" value="1"/>
</dbReference>
<feature type="modified residue" description="N6-acetyllysine" evidence="4">
    <location>
        <position position="80"/>
    </location>
</feature>
<dbReference type="InterPro" id="IPR036972">
    <property type="entry name" value="Cyt_c_oxidase_su5b_sf"/>
</dbReference>
<reference evidence="5 6" key="1">
    <citation type="submission" date="2013-11" db="EMBL/GenBank/DDBJ databases">
        <title>Genome sequencing of Stegodyphus mimosarum.</title>
        <authorList>
            <person name="Bechsgaard J."/>
        </authorList>
    </citation>
    <scope>NUCLEOTIDE SEQUENCE [LARGE SCALE GENOMIC DNA]</scope>
</reference>
<feature type="binding site" evidence="3">
    <location>
        <position position="107"/>
    </location>
    <ligand>
        <name>Zn(2+)</name>
        <dbReference type="ChEBI" id="CHEBI:29105"/>
    </ligand>
</feature>
<evidence type="ECO:0000313" key="6">
    <source>
        <dbReference type="Proteomes" id="UP000054359"/>
    </source>
</evidence>
<dbReference type="OMA" id="NDDPFGM"/>
<keyword evidence="1 3" id="KW-0479">Metal-binding</keyword>
<dbReference type="GO" id="GO:0045277">
    <property type="term" value="C:respiratory chain complex IV"/>
    <property type="evidence" value="ECO:0007669"/>
    <property type="project" value="InterPro"/>
</dbReference>
<dbReference type="GO" id="GO:0046872">
    <property type="term" value="F:metal ion binding"/>
    <property type="evidence" value="ECO:0007669"/>
    <property type="project" value="UniProtKB-KW"/>
</dbReference>
<dbReference type="AlphaFoldDB" id="A0A087UW81"/>
<organism evidence="5 6">
    <name type="scientific">Stegodyphus mimosarum</name>
    <name type="common">African social velvet spider</name>
    <dbReference type="NCBI Taxonomy" id="407821"/>
    <lineage>
        <taxon>Eukaryota</taxon>
        <taxon>Metazoa</taxon>
        <taxon>Ecdysozoa</taxon>
        <taxon>Arthropoda</taxon>
        <taxon>Chelicerata</taxon>
        <taxon>Arachnida</taxon>
        <taxon>Araneae</taxon>
        <taxon>Araneomorphae</taxon>
        <taxon>Entelegynae</taxon>
        <taxon>Eresoidea</taxon>
        <taxon>Eresidae</taxon>
        <taxon>Stegodyphus</taxon>
    </lineage>
</organism>
<dbReference type="Pfam" id="PF01215">
    <property type="entry name" value="COX5B"/>
    <property type="match status" value="1"/>
</dbReference>
<feature type="modified residue" description="N6-acetyllysine" evidence="4">
    <location>
        <position position="62"/>
    </location>
</feature>
<accession>A0A087UW81</accession>
<proteinExistence type="predicted"/>
<name>A0A087UW81_STEMI</name>
<keyword evidence="6" id="KW-1185">Reference proteome</keyword>
<dbReference type="PROSITE" id="PS51359">
    <property type="entry name" value="COX5B_2"/>
    <property type="match status" value="1"/>
</dbReference>
<sequence>MALLRQSVRNPLRLYQATCVAFRMKSNEKLPHYIEHATGLERKELLARAAGNDDPFGMNVMKRGPGTKDQPNLVPSFEDKRIIGCICEEDSTVVNWMWVHRDEPKRCGCGYWFKLVDAKPL</sequence>
<feature type="non-terminal residue" evidence="5">
    <location>
        <position position="121"/>
    </location>
</feature>
<gene>
    <name evidence="5" type="ORF">X975_07509</name>
</gene>
<dbReference type="EMBL" id="KK121952">
    <property type="protein sequence ID" value="KFM81620.1"/>
    <property type="molecule type" value="Genomic_DNA"/>
</dbReference>
<dbReference type="CDD" id="cd00924">
    <property type="entry name" value="Cyt_c_Oxidase_Vb"/>
    <property type="match status" value="1"/>
</dbReference>
<feature type="binding site" evidence="3">
    <location>
        <position position="85"/>
    </location>
    <ligand>
        <name>Zn(2+)</name>
        <dbReference type="ChEBI" id="CHEBI:29105"/>
    </ligand>
</feature>
<evidence type="ECO:0000256" key="4">
    <source>
        <dbReference type="PIRSR" id="PIRSR602124-3"/>
    </source>
</evidence>
<dbReference type="Gene3D" id="2.60.11.10">
    <property type="entry name" value="Cytochrome c oxidase, subunit Vb"/>
    <property type="match status" value="1"/>
</dbReference>
<dbReference type="STRING" id="407821.A0A087UW81"/>
<dbReference type="PANTHER" id="PTHR10122">
    <property type="entry name" value="CYTOCHROME C OXIDASE SUBUNIT 5B, MITOCHONDRIAL"/>
    <property type="match status" value="1"/>
</dbReference>
<evidence type="ECO:0000313" key="5">
    <source>
        <dbReference type="EMBL" id="KFM81620.1"/>
    </source>
</evidence>
<feature type="binding site" evidence="3">
    <location>
        <position position="87"/>
    </location>
    <ligand>
        <name>Zn(2+)</name>
        <dbReference type="ChEBI" id="CHEBI:29105"/>
    </ligand>
</feature>